<organism evidence="2 3">
    <name type="scientific">Romanomermis culicivorax</name>
    <name type="common">Nematode worm</name>
    <dbReference type="NCBI Taxonomy" id="13658"/>
    <lineage>
        <taxon>Eukaryota</taxon>
        <taxon>Metazoa</taxon>
        <taxon>Ecdysozoa</taxon>
        <taxon>Nematoda</taxon>
        <taxon>Enoplea</taxon>
        <taxon>Dorylaimia</taxon>
        <taxon>Mermithida</taxon>
        <taxon>Mermithoidea</taxon>
        <taxon>Mermithidae</taxon>
        <taxon>Romanomermis</taxon>
    </lineage>
</organism>
<dbReference type="AlphaFoldDB" id="A0A915IUL7"/>
<dbReference type="Proteomes" id="UP000887565">
    <property type="component" value="Unplaced"/>
</dbReference>
<keyword evidence="2" id="KW-1185">Reference proteome</keyword>
<proteinExistence type="predicted"/>
<name>A0A915IUL7_ROMCU</name>
<protein>
    <submittedName>
        <fullName evidence="3">Uncharacterized protein</fullName>
    </submittedName>
</protein>
<accession>A0A915IUL7</accession>
<evidence type="ECO:0000256" key="1">
    <source>
        <dbReference type="SAM" id="MobiDB-lite"/>
    </source>
</evidence>
<reference evidence="3" key="1">
    <citation type="submission" date="2022-11" db="UniProtKB">
        <authorList>
            <consortium name="WormBaseParasite"/>
        </authorList>
    </citation>
    <scope>IDENTIFICATION</scope>
</reference>
<evidence type="ECO:0000313" key="3">
    <source>
        <dbReference type="WBParaSite" id="nRc.2.0.1.t17758-RA"/>
    </source>
</evidence>
<feature type="region of interest" description="Disordered" evidence="1">
    <location>
        <begin position="91"/>
        <end position="111"/>
    </location>
</feature>
<sequence>MEDKRLKANSYLPLALRVRARAQQSANQIAGASRVCTRTDENYQETARHDESLRIDAGETDHAVSIIDDDYYLTLDNIGRQVKTDAMLGRTPKWDRTSKDGRQVRTQSDIL</sequence>
<evidence type="ECO:0000313" key="2">
    <source>
        <dbReference type="Proteomes" id="UP000887565"/>
    </source>
</evidence>
<feature type="compositionally biased region" description="Basic and acidic residues" evidence="1">
    <location>
        <begin position="92"/>
        <end position="103"/>
    </location>
</feature>
<dbReference type="WBParaSite" id="nRc.2.0.1.t17758-RA">
    <property type="protein sequence ID" value="nRc.2.0.1.t17758-RA"/>
    <property type="gene ID" value="nRc.2.0.1.g17758"/>
</dbReference>